<dbReference type="Pfam" id="PF00330">
    <property type="entry name" value="Aconitase"/>
    <property type="match status" value="2"/>
</dbReference>
<evidence type="ECO:0000259" key="8">
    <source>
        <dbReference type="Pfam" id="PF00330"/>
    </source>
</evidence>
<dbReference type="InterPro" id="IPR001030">
    <property type="entry name" value="Acoase/IPM_deHydtase_lsu_aba"/>
</dbReference>
<keyword evidence="5" id="KW-0408">Iron</keyword>
<keyword evidence="11" id="KW-1185">Reference proteome</keyword>
<dbReference type="InterPro" id="IPR044137">
    <property type="entry name" value="AcnA_IRP_Swivel"/>
</dbReference>
<evidence type="ECO:0000256" key="2">
    <source>
        <dbReference type="ARBA" id="ARBA00007185"/>
    </source>
</evidence>
<dbReference type="Gene3D" id="6.10.190.10">
    <property type="match status" value="1"/>
</dbReference>
<evidence type="ECO:0000256" key="1">
    <source>
        <dbReference type="ARBA" id="ARBA00001966"/>
    </source>
</evidence>
<name>A0A7J0FL29_9ERIC</name>
<dbReference type="PANTHER" id="PTHR11670">
    <property type="entry name" value="ACONITASE/IRON-RESPONSIVE ELEMENT FAMILY MEMBER"/>
    <property type="match status" value="1"/>
</dbReference>
<dbReference type="GO" id="GO:0043436">
    <property type="term" value="P:oxoacid metabolic process"/>
    <property type="evidence" value="ECO:0007669"/>
    <property type="project" value="UniProtKB-ARBA"/>
</dbReference>
<dbReference type="Proteomes" id="UP000585474">
    <property type="component" value="Unassembled WGS sequence"/>
</dbReference>
<dbReference type="InterPro" id="IPR000573">
    <property type="entry name" value="AconitaseA/IPMdHydase_ssu_swvl"/>
</dbReference>
<reference evidence="10 11" key="1">
    <citation type="submission" date="2019-07" db="EMBL/GenBank/DDBJ databases">
        <title>De Novo Assembly of kiwifruit Actinidia rufa.</title>
        <authorList>
            <person name="Sugita-Konishi S."/>
            <person name="Sato K."/>
            <person name="Mori E."/>
            <person name="Abe Y."/>
            <person name="Kisaki G."/>
            <person name="Hamano K."/>
            <person name="Suezawa K."/>
            <person name="Otani M."/>
            <person name="Fukuda T."/>
            <person name="Manabe T."/>
            <person name="Gomi K."/>
            <person name="Tabuchi M."/>
            <person name="Akimitsu K."/>
            <person name="Kataoka I."/>
        </authorList>
    </citation>
    <scope>NUCLEOTIDE SEQUENCE [LARGE SCALE GENOMIC DNA]</scope>
    <source>
        <strain evidence="11">cv. Fuchu</strain>
    </source>
</reference>
<dbReference type="Gene3D" id="3.20.19.10">
    <property type="entry name" value="Aconitase, domain 4"/>
    <property type="match status" value="1"/>
</dbReference>
<dbReference type="InterPro" id="IPR015928">
    <property type="entry name" value="Aconitase/3IPM_dehydase_swvl"/>
</dbReference>
<dbReference type="EMBL" id="BJWL01000013">
    <property type="protein sequence ID" value="GFY99116.1"/>
    <property type="molecule type" value="Genomic_DNA"/>
</dbReference>
<keyword evidence="7" id="KW-0456">Lyase</keyword>
<keyword evidence="3" id="KW-0004">4Fe-4S</keyword>
<evidence type="ECO:0000259" key="9">
    <source>
        <dbReference type="Pfam" id="PF00694"/>
    </source>
</evidence>
<evidence type="ECO:0000256" key="4">
    <source>
        <dbReference type="ARBA" id="ARBA00022723"/>
    </source>
</evidence>
<dbReference type="SUPFAM" id="SSF53732">
    <property type="entry name" value="Aconitase iron-sulfur domain"/>
    <property type="match status" value="3"/>
</dbReference>
<accession>A0A7J0FL29</accession>
<evidence type="ECO:0000256" key="6">
    <source>
        <dbReference type="ARBA" id="ARBA00023014"/>
    </source>
</evidence>
<dbReference type="FunFam" id="3.20.19.10:FF:000001">
    <property type="entry name" value="Aconitate hydratase"/>
    <property type="match status" value="1"/>
</dbReference>
<gene>
    <name evidence="10" type="ORF">Acr_13g0005170</name>
</gene>
<dbReference type="GO" id="GO:0046872">
    <property type="term" value="F:metal ion binding"/>
    <property type="evidence" value="ECO:0007669"/>
    <property type="project" value="UniProtKB-KW"/>
</dbReference>
<dbReference type="GO" id="GO:0016836">
    <property type="term" value="F:hydro-lyase activity"/>
    <property type="evidence" value="ECO:0007669"/>
    <property type="project" value="UniProtKB-ARBA"/>
</dbReference>
<comment type="caution">
    <text evidence="10">The sequence shown here is derived from an EMBL/GenBank/DDBJ whole genome shotgun (WGS) entry which is preliminary data.</text>
</comment>
<evidence type="ECO:0000256" key="7">
    <source>
        <dbReference type="ARBA" id="ARBA00023239"/>
    </source>
</evidence>
<feature type="domain" description="Aconitase/3-isopropylmalate dehydratase large subunit alpha/beta/alpha" evidence="8">
    <location>
        <begin position="156"/>
        <end position="226"/>
    </location>
</feature>
<evidence type="ECO:0000256" key="5">
    <source>
        <dbReference type="ARBA" id="ARBA00023004"/>
    </source>
</evidence>
<sequence length="636" mass="69697">MAKTFMSWYHWHFYKVPVDLVIDHSVQVDVARSENAVNANMELEFQRNKERFAFLKWGSNAFQNMLVVPPGSGIVHQVNLEYLGRVVFNTDGMLYPDSVVGTDSHTTMIDGLGVAGWGVGGIEAEAACLARPHDRVPLKEMKSDWHSCLDNKVGFKGFHIVGYGCTTCIGNSGELDESVASAISENDIVAAAVLSGNRNFEGRVHALTRANYLASPPLVVAYALAGTTHLNVDLILSLAWCCRCYLETGAMTTWMACLATVVRASLANESAQLLSHCQPVDPHTPQVNPSVAFAVLDDNSACMHWLWVDIDFEKEPIGVGKDGKNVYFKDIWPSTAEVAEAVQSSVLPNMFKSTYEAITEGNPMWNHLSVPASKLYSWDPNSTYIHEPPYFKNITVDPPGPSGVKDAYCLLNFGDSITTDHISPAGSIHKDSPAAKFLLERGVERKEFNSYGSRRGNDEVMARGTFANIRLVNKLLNGEVGAKTIHVPTGEKLYVFDAATRYKAAGQDTIVLAGAEYGSGSSRDWAAKGPMLLGVKAVIAKSFERIHRSNLVGMGIIPLCFKHGEDADSLGLTGHERYTIDLPSNISEIRPGQDVTVRTDTGKSFTCTVRFDTEVELAYYNNGGILPYVIRQLTKQ</sequence>
<dbReference type="Pfam" id="PF00694">
    <property type="entry name" value="Aconitase_C"/>
    <property type="match status" value="1"/>
</dbReference>
<keyword evidence="4" id="KW-0479">Metal-binding</keyword>
<keyword evidence="6" id="KW-0411">Iron-sulfur</keyword>
<organism evidence="10 11">
    <name type="scientific">Actinidia rufa</name>
    <dbReference type="NCBI Taxonomy" id="165716"/>
    <lineage>
        <taxon>Eukaryota</taxon>
        <taxon>Viridiplantae</taxon>
        <taxon>Streptophyta</taxon>
        <taxon>Embryophyta</taxon>
        <taxon>Tracheophyta</taxon>
        <taxon>Spermatophyta</taxon>
        <taxon>Magnoliopsida</taxon>
        <taxon>eudicotyledons</taxon>
        <taxon>Gunneridae</taxon>
        <taxon>Pentapetalae</taxon>
        <taxon>asterids</taxon>
        <taxon>Ericales</taxon>
        <taxon>Actinidiaceae</taxon>
        <taxon>Actinidia</taxon>
    </lineage>
</organism>
<feature type="domain" description="Aconitase A/isopropylmalate dehydratase small subunit swivel" evidence="9">
    <location>
        <begin position="435"/>
        <end position="563"/>
    </location>
</feature>
<evidence type="ECO:0000313" key="11">
    <source>
        <dbReference type="Proteomes" id="UP000585474"/>
    </source>
</evidence>
<dbReference type="InterPro" id="IPR036008">
    <property type="entry name" value="Aconitase_4Fe-4S_dom"/>
</dbReference>
<dbReference type="AlphaFoldDB" id="A0A7J0FL29"/>
<evidence type="ECO:0000313" key="10">
    <source>
        <dbReference type="EMBL" id="GFY99116.1"/>
    </source>
</evidence>
<evidence type="ECO:0000256" key="3">
    <source>
        <dbReference type="ARBA" id="ARBA00022485"/>
    </source>
</evidence>
<dbReference type="Gene3D" id="3.30.499.10">
    <property type="entry name" value="Aconitase, domain 3"/>
    <property type="match status" value="2"/>
</dbReference>
<dbReference type="GO" id="GO:0051539">
    <property type="term" value="F:4 iron, 4 sulfur cluster binding"/>
    <property type="evidence" value="ECO:0007669"/>
    <property type="project" value="UniProtKB-KW"/>
</dbReference>
<proteinExistence type="inferred from homology"/>
<dbReference type="InterPro" id="IPR015931">
    <property type="entry name" value="Acnase/IPM_dHydase_lsu_aba_1/3"/>
</dbReference>
<dbReference type="InterPro" id="IPR006249">
    <property type="entry name" value="Aconitase/IRP2"/>
</dbReference>
<feature type="domain" description="Aconitase/3-isopropylmalate dehydratase large subunit alpha/beta/alpha" evidence="8">
    <location>
        <begin position="15"/>
        <end position="141"/>
    </location>
</feature>
<dbReference type="PROSITE" id="PS01244">
    <property type="entry name" value="ACONITASE_2"/>
    <property type="match status" value="1"/>
</dbReference>
<dbReference type="InterPro" id="IPR018136">
    <property type="entry name" value="Aconitase_4Fe-4S_BS"/>
</dbReference>
<comment type="cofactor">
    <cofactor evidence="1">
        <name>[4Fe-4S] cluster</name>
        <dbReference type="ChEBI" id="CHEBI:49883"/>
    </cofactor>
</comment>
<dbReference type="PRINTS" id="PR00415">
    <property type="entry name" value="ACONITASE"/>
</dbReference>
<protein>
    <submittedName>
        <fullName evidence="10">Aconitase 3</fullName>
    </submittedName>
</protein>
<dbReference type="SUPFAM" id="SSF52016">
    <property type="entry name" value="LeuD/IlvD-like"/>
    <property type="match status" value="1"/>
</dbReference>
<comment type="similarity">
    <text evidence="2">Belongs to the aconitase/IPM isomerase family.</text>
</comment>
<dbReference type="CDD" id="cd01580">
    <property type="entry name" value="AcnA_IRP_Swivel"/>
    <property type="match status" value="1"/>
</dbReference>
<dbReference type="OrthoDB" id="2224430at2759"/>